<dbReference type="Proteomes" id="UP001066276">
    <property type="component" value="Chromosome 8"/>
</dbReference>
<accession>A0AAV7NU49</accession>
<sequence length="191" mass="20948">MVAAALLQGQCHIEVVILCPNPQGKEHEALLEDAQRHERYRRAVEPLTLNPAPHPKTPGVEASRTVKEPGAACTILEPRHIEVHCGSQPAGQVLLSASPVAFYIAWCQRWVGFGAPAAHGWRSLESVAAGPAGSNDILLNCVTVDCWQPQGWPVHFRMLRTSLATSCYQGTQRVSCLERRRCELVLEPTDT</sequence>
<organism evidence="1 2">
    <name type="scientific">Pleurodeles waltl</name>
    <name type="common">Iberian ribbed newt</name>
    <dbReference type="NCBI Taxonomy" id="8319"/>
    <lineage>
        <taxon>Eukaryota</taxon>
        <taxon>Metazoa</taxon>
        <taxon>Chordata</taxon>
        <taxon>Craniata</taxon>
        <taxon>Vertebrata</taxon>
        <taxon>Euteleostomi</taxon>
        <taxon>Amphibia</taxon>
        <taxon>Batrachia</taxon>
        <taxon>Caudata</taxon>
        <taxon>Salamandroidea</taxon>
        <taxon>Salamandridae</taxon>
        <taxon>Pleurodelinae</taxon>
        <taxon>Pleurodeles</taxon>
    </lineage>
</organism>
<evidence type="ECO:0000313" key="2">
    <source>
        <dbReference type="Proteomes" id="UP001066276"/>
    </source>
</evidence>
<evidence type="ECO:0000313" key="1">
    <source>
        <dbReference type="EMBL" id="KAJ1119595.1"/>
    </source>
</evidence>
<dbReference type="EMBL" id="JANPWB010000012">
    <property type="protein sequence ID" value="KAJ1119595.1"/>
    <property type="molecule type" value="Genomic_DNA"/>
</dbReference>
<comment type="caution">
    <text evidence="1">The sequence shown here is derived from an EMBL/GenBank/DDBJ whole genome shotgun (WGS) entry which is preliminary data.</text>
</comment>
<gene>
    <name evidence="1" type="ORF">NDU88_007780</name>
</gene>
<keyword evidence="2" id="KW-1185">Reference proteome</keyword>
<protein>
    <submittedName>
        <fullName evidence="1">Uncharacterized protein</fullName>
    </submittedName>
</protein>
<proteinExistence type="predicted"/>
<reference evidence="1" key="1">
    <citation type="journal article" date="2022" name="bioRxiv">
        <title>Sequencing and chromosome-scale assembly of the giantPleurodeles waltlgenome.</title>
        <authorList>
            <person name="Brown T."/>
            <person name="Elewa A."/>
            <person name="Iarovenko S."/>
            <person name="Subramanian E."/>
            <person name="Araus A.J."/>
            <person name="Petzold A."/>
            <person name="Susuki M."/>
            <person name="Suzuki K.-i.T."/>
            <person name="Hayashi T."/>
            <person name="Toyoda A."/>
            <person name="Oliveira C."/>
            <person name="Osipova E."/>
            <person name="Leigh N.D."/>
            <person name="Simon A."/>
            <person name="Yun M.H."/>
        </authorList>
    </citation>
    <scope>NUCLEOTIDE SEQUENCE</scope>
    <source>
        <strain evidence="1">20211129_DDA</strain>
        <tissue evidence="1">Liver</tissue>
    </source>
</reference>
<name>A0AAV7NU49_PLEWA</name>
<dbReference type="AlphaFoldDB" id="A0AAV7NU49"/>